<keyword evidence="7 9" id="KW-1133">Transmembrane helix</keyword>
<gene>
    <name evidence="10" type="primary">cbiB</name>
    <name evidence="9" type="synonym">cobD</name>
    <name evidence="10" type="ORF">H9756_10940</name>
</gene>
<dbReference type="Proteomes" id="UP000823895">
    <property type="component" value="Unassembled WGS sequence"/>
</dbReference>
<dbReference type="Pfam" id="PF03186">
    <property type="entry name" value="CobD_Cbib"/>
    <property type="match status" value="1"/>
</dbReference>
<dbReference type="AlphaFoldDB" id="A0A9D2P7Q3"/>
<comment type="function">
    <text evidence="9">Converts cobyric acid to cobinamide by the addition of aminopropanol on the F carboxylic group.</text>
</comment>
<evidence type="ECO:0000256" key="1">
    <source>
        <dbReference type="ARBA" id="ARBA00004651"/>
    </source>
</evidence>
<evidence type="ECO:0000256" key="2">
    <source>
        <dbReference type="ARBA" id="ARBA00004953"/>
    </source>
</evidence>
<comment type="similarity">
    <text evidence="3 9">Belongs to the CobD/CbiB family.</text>
</comment>
<dbReference type="EMBL" id="DWWI01000226">
    <property type="protein sequence ID" value="HJC44169.1"/>
    <property type="molecule type" value="Genomic_DNA"/>
</dbReference>
<name>A0A9D2P7Q3_9FIRM</name>
<dbReference type="GO" id="GO:0015420">
    <property type="term" value="F:ABC-type vitamin B12 transporter activity"/>
    <property type="evidence" value="ECO:0007669"/>
    <property type="project" value="UniProtKB-UniRule"/>
</dbReference>
<keyword evidence="4 9" id="KW-1003">Cell membrane</keyword>
<keyword evidence="5 9" id="KW-0169">Cobalamin biosynthesis</keyword>
<evidence type="ECO:0000256" key="4">
    <source>
        <dbReference type="ARBA" id="ARBA00022475"/>
    </source>
</evidence>
<dbReference type="PANTHER" id="PTHR34308">
    <property type="entry name" value="COBALAMIN BIOSYNTHESIS PROTEIN CBIB"/>
    <property type="match status" value="1"/>
</dbReference>
<feature type="transmembrane region" description="Helical" evidence="9">
    <location>
        <begin position="54"/>
        <end position="79"/>
    </location>
</feature>
<keyword evidence="8 9" id="KW-0472">Membrane</keyword>
<evidence type="ECO:0000256" key="9">
    <source>
        <dbReference type="HAMAP-Rule" id="MF_00024"/>
    </source>
</evidence>
<reference evidence="10" key="2">
    <citation type="submission" date="2021-04" db="EMBL/GenBank/DDBJ databases">
        <authorList>
            <person name="Gilroy R."/>
        </authorList>
    </citation>
    <scope>NUCLEOTIDE SEQUENCE</scope>
    <source>
        <strain evidence="10">CHK165-2605</strain>
    </source>
</reference>
<organism evidence="10 11">
    <name type="scientific">Candidatus Mediterraneibacter gallistercoris</name>
    <dbReference type="NCBI Taxonomy" id="2838671"/>
    <lineage>
        <taxon>Bacteria</taxon>
        <taxon>Bacillati</taxon>
        <taxon>Bacillota</taxon>
        <taxon>Clostridia</taxon>
        <taxon>Lachnospirales</taxon>
        <taxon>Lachnospiraceae</taxon>
        <taxon>Mediterraneibacter</taxon>
    </lineage>
</organism>
<dbReference type="NCBIfam" id="TIGR00380">
    <property type="entry name" value="cobal_cbiB"/>
    <property type="match status" value="1"/>
</dbReference>
<dbReference type="GO" id="GO:0009236">
    <property type="term" value="P:cobalamin biosynthetic process"/>
    <property type="evidence" value="ECO:0007669"/>
    <property type="project" value="UniProtKB-UniRule"/>
</dbReference>
<evidence type="ECO:0000313" key="10">
    <source>
        <dbReference type="EMBL" id="HJC44169.1"/>
    </source>
</evidence>
<dbReference type="GO" id="GO:0005886">
    <property type="term" value="C:plasma membrane"/>
    <property type="evidence" value="ECO:0007669"/>
    <property type="project" value="UniProtKB-SubCell"/>
</dbReference>
<reference evidence="10" key="1">
    <citation type="journal article" date="2021" name="PeerJ">
        <title>Extensive microbial diversity within the chicken gut microbiome revealed by metagenomics and culture.</title>
        <authorList>
            <person name="Gilroy R."/>
            <person name="Ravi A."/>
            <person name="Getino M."/>
            <person name="Pursley I."/>
            <person name="Horton D.L."/>
            <person name="Alikhan N.F."/>
            <person name="Baker D."/>
            <person name="Gharbi K."/>
            <person name="Hall N."/>
            <person name="Watson M."/>
            <person name="Adriaenssens E.M."/>
            <person name="Foster-Nyarko E."/>
            <person name="Jarju S."/>
            <person name="Secka A."/>
            <person name="Antonio M."/>
            <person name="Oren A."/>
            <person name="Chaudhuri R.R."/>
            <person name="La Ragione R."/>
            <person name="Hildebrand F."/>
            <person name="Pallen M.J."/>
        </authorList>
    </citation>
    <scope>NUCLEOTIDE SEQUENCE</scope>
    <source>
        <strain evidence="10">CHK165-2605</strain>
    </source>
</reference>
<comment type="pathway">
    <text evidence="2 9">Cofactor biosynthesis; adenosylcobalamin biosynthesis.</text>
</comment>
<dbReference type="InterPro" id="IPR004485">
    <property type="entry name" value="Cobalamin_biosynth_CobD/CbiB"/>
</dbReference>
<evidence type="ECO:0000313" key="11">
    <source>
        <dbReference type="Proteomes" id="UP000823895"/>
    </source>
</evidence>
<comment type="caution">
    <text evidence="9">Lacks conserved residue(s) required for the propagation of feature annotation.</text>
</comment>
<keyword evidence="6 9" id="KW-0812">Transmembrane</keyword>
<accession>A0A9D2P7Q3</accession>
<dbReference type="HAMAP" id="MF_00024">
    <property type="entry name" value="CobD_CbiB"/>
    <property type="match status" value="1"/>
</dbReference>
<comment type="subcellular location">
    <subcellularLocation>
        <location evidence="1 9">Cell membrane</location>
        <topology evidence="1 9">Multi-pass membrane protein</topology>
    </subcellularLocation>
</comment>
<dbReference type="PANTHER" id="PTHR34308:SF1">
    <property type="entry name" value="COBALAMIN BIOSYNTHESIS PROTEIN CBIB"/>
    <property type="match status" value="1"/>
</dbReference>
<evidence type="ECO:0000256" key="5">
    <source>
        <dbReference type="ARBA" id="ARBA00022573"/>
    </source>
</evidence>
<feature type="transmembrane region" description="Helical" evidence="9">
    <location>
        <begin position="216"/>
        <end position="236"/>
    </location>
</feature>
<evidence type="ECO:0000256" key="7">
    <source>
        <dbReference type="ARBA" id="ARBA00022989"/>
    </source>
</evidence>
<proteinExistence type="inferred from homology"/>
<feature type="transmembrane region" description="Helical" evidence="9">
    <location>
        <begin position="300"/>
        <end position="320"/>
    </location>
</feature>
<evidence type="ECO:0000256" key="3">
    <source>
        <dbReference type="ARBA" id="ARBA00006263"/>
    </source>
</evidence>
<evidence type="ECO:0000256" key="8">
    <source>
        <dbReference type="ARBA" id="ARBA00023136"/>
    </source>
</evidence>
<comment type="caution">
    <text evidence="10">The sequence shown here is derived from an EMBL/GenBank/DDBJ whole genome shotgun (WGS) entry which is preliminary data.</text>
</comment>
<protein>
    <recommendedName>
        <fullName evidence="9">Cobalamin biosynthesis protein CobD</fullName>
    </recommendedName>
</protein>
<feature type="transmembrane region" description="Helical" evidence="9">
    <location>
        <begin position="164"/>
        <end position="181"/>
    </location>
</feature>
<dbReference type="GO" id="GO:0048472">
    <property type="term" value="F:threonine-phosphate decarboxylase activity"/>
    <property type="evidence" value="ECO:0007669"/>
    <property type="project" value="InterPro"/>
</dbReference>
<evidence type="ECO:0000256" key="6">
    <source>
        <dbReference type="ARBA" id="ARBA00022692"/>
    </source>
</evidence>
<sequence length="322" mass="35798">MMSLAACVAGFFLDFIFGDPEWLYHPVRLIGKGISFGERQLRKLCSSNKSGRELVAAGAVLWVCIAGISFLLPLGLLILAQKIHPVLRFVLETFWCYQIIAARCLCKESVKVYDRLKADDLPGARRAVSMIVGRDTENLSAEGVTKAAVETVAENTSDGVTAPLIYMLIGGAPLGFLYKAVNTMDSMLGYKNDKYLYFGRIPAKMDDVFNYIPSRVTALFMIVAAFFCGMDGKNAWRIYRRDRRKHASPNAAQTEAVCAGALRVRLAGDAVYFGKLYKKEFIGDNLRPIEPEDIKRTGRLMYVTAVLMLIVFGAVKYIVIML</sequence>